<dbReference type="KEGG" id="ure:UREG_06224"/>
<dbReference type="AlphaFoldDB" id="C4JX51"/>
<proteinExistence type="predicted"/>
<organism evidence="2 3">
    <name type="scientific">Uncinocarpus reesii (strain UAMH 1704)</name>
    <dbReference type="NCBI Taxonomy" id="336963"/>
    <lineage>
        <taxon>Eukaryota</taxon>
        <taxon>Fungi</taxon>
        <taxon>Dikarya</taxon>
        <taxon>Ascomycota</taxon>
        <taxon>Pezizomycotina</taxon>
        <taxon>Eurotiomycetes</taxon>
        <taxon>Eurotiomycetidae</taxon>
        <taxon>Onygenales</taxon>
        <taxon>Onygenaceae</taxon>
        <taxon>Uncinocarpus</taxon>
    </lineage>
</organism>
<accession>C4JX51</accession>
<evidence type="ECO:0000313" key="2">
    <source>
        <dbReference type="EMBL" id="EEP81359.1"/>
    </source>
</evidence>
<feature type="chain" id="PRO_5002937951" evidence="1">
    <location>
        <begin position="23"/>
        <end position="166"/>
    </location>
</feature>
<dbReference type="OrthoDB" id="4208747at2759"/>
<dbReference type="Proteomes" id="UP000002058">
    <property type="component" value="Unassembled WGS sequence"/>
</dbReference>
<evidence type="ECO:0000256" key="1">
    <source>
        <dbReference type="SAM" id="SignalP"/>
    </source>
</evidence>
<dbReference type="EMBL" id="CH476618">
    <property type="protein sequence ID" value="EEP81359.1"/>
    <property type="molecule type" value="Genomic_DNA"/>
</dbReference>
<dbReference type="RefSeq" id="XP_002583257.1">
    <property type="nucleotide sequence ID" value="XM_002583211.1"/>
</dbReference>
<dbReference type="HOGENOM" id="CLU_1564045_0_0_1"/>
<dbReference type="GeneID" id="8441901"/>
<protein>
    <submittedName>
        <fullName evidence="2">Uncharacterized protein</fullName>
    </submittedName>
</protein>
<dbReference type="InParanoid" id="C4JX51"/>
<evidence type="ECO:0000313" key="3">
    <source>
        <dbReference type="Proteomes" id="UP000002058"/>
    </source>
</evidence>
<feature type="signal peptide" evidence="1">
    <location>
        <begin position="1"/>
        <end position="22"/>
    </location>
</feature>
<sequence length="166" mass="18945">MRVDFTFALFIWAAFHSFGCFAFDGNYTISTFINGDFAVAGTDANGFIELRRGEGQFWEFETWGYENYHFIRDATTKKYIRFPTIEDGATAILSDESATAITASHVTIETLTTMRVNDPKNPSQGFFVTAERYDDSAGPRVFRLRSWPVEKDGQNFQFLKQIPART</sequence>
<keyword evidence="1" id="KW-0732">Signal</keyword>
<gene>
    <name evidence="2" type="ORF">UREG_06224</name>
</gene>
<name>C4JX51_UNCRE</name>
<reference evidence="3" key="1">
    <citation type="journal article" date="2009" name="Genome Res.">
        <title>Comparative genomic analyses of the human fungal pathogens Coccidioides and their relatives.</title>
        <authorList>
            <person name="Sharpton T.J."/>
            <person name="Stajich J.E."/>
            <person name="Rounsley S.D."/>
            <person name="Gardner M.J."/>
            <person name="Wortman J.R."/>
            <person name="Jordar V.S."/>
            <person name="Maiti R."/>
            <person name="Kodira C.D."/>
            <person name="Neafsey D.E."/>
            <person name="Zeng Q."/>
            <person name="Hung C.-Y."/>
            <person name="McMahan C."/>
            <person name="Muszewska A."/>
            <person name="Grynberg M."/>
            <person name="Mandel M.A."/>
            <person name="Kellner E.M."/>
            <person name="Barker B.M."/>
            <person name="Galgiani J.N."/>
            <person name="Orbach M.J."/>
            <person name="Kirkland T.N."/>
            <person name="Cole G.T."/>
            <person name="Henn M.R."/>
            <person name="Birren B.W."/>
            <person name="Taylor J.W."/>
        </authorList>
    </citation>
    <scope>NUCLEOTIDE SEQUENCE [LARGE SCALE GENOMIC DNA]</scope>
    <source>
        <strain evidence="3">UAMH 1704</strain>
    </source>
</reference>
<dbReference type="VEuPathDB" id="FungiDB:UREG_06224"/>
<keyword evidence="3" id="KW-1185">Reference proteome</keyword>